<reference evidence="5" key="1">
    <citation type="submission" date="2021-10" db="EMBL/GenBank/DDBJ databases">
        <title>Tropical sea cucumber genome reveals ecological adaptation and Cuvierian tubules defense mechanism.</title>
        <authorList>
            <person name="Chen T."/>
        </authorList>
    </citation>
    <scope>NUCLEOTIDE SEQUENCE</scope>
    <source>
        <strain evidence="5">Nanhai2018</strain>
        <tissue evidence="5">Muscle</tissue>
    </source>
</reference>
<dbReference type="InterPro" id="IPR003410">
    <property type="entry name" value="HYR_dom"/>
</dbReference>
<proteinExistence type="predicted"/>
<dbReference type="SUPFAM" id="SSF63825">
    <property type="entry name" value="YWTD domain"/>
    <property type="match status" value="1"/>
</dbReference>
<dbReference type="InterPro" id="IPR000033">
    <property type="entry name" value="LDLR_classB_rpt"/>
</dbReference>
<dbReference type="EMBL" id="JAIZAY010000007">
    <property type="protein sequence ID" value="KAJ8038440.1"/>
    <property type="molecule type" value="Genomic_DNA"/>
</dbReference>
<dbReference type="PANTHER" id="PTHR24273">
    <property type="entry name" value="FI04643P-RELATED"/>
    <property type="match status" value="1"/>
</dbReference>
<dbReference type="OrthoDB" id="382013at2759"/>
<dbReference type="PANTHER" id="PTHR24273:SF32">
    <property type="entry name" value="HYALIN"/>
    <property type="match status" value="1"/>
</dbReference>
<name>A0A9Q1C4S9_HOLLE</name>
<dbReference type="InterPro" id="IPR011042">
    <property type="entry name" value="6-blade_b-propeller_TolB-like"/>
</dbReference>
<dbReference type="Pfam" id="PF02494">
    <property type="entry name" value="HYR"/>
    <property type="match status" value="1"/>
</dbReference>
<evidence type="ECO:0000313" key="6">
    <source>
        <dbReference type="Proteomes" id="UP001152320"/>
    </source>
</evidence>
<sequence>MTYRFRNQNIAVTHSNITDPLAVDYDPRTQYIFYSDRGTKTISKFHAERHSFQDVLHSENIGERTLYWIDSSQKYLEKVYYDGTKRTSLKSVSQLDIFALALDNDAFFWSGYRPTEESTGYIYFIDRKLETSGYYVRWGTDKDYKGISLRPYQESADASPPVFQNCPDTIFVWVAVGELSSFVSWDEILLQDDNDLIASSSHVSGSEFFLGSDTVSIAARDLAGNKAWCNFSVIVYEDEIPPVISPCPDDIYVRITIPGEKEKIVTWNEPELSDNAGKANWLELNLFCFPGYVQTTPRPDNDPQQMSLTLILVTSIGGVLIVIGLVAVFLKRVLFKGGQRAGRDNSNQVGGSALRNHMYLDQIDRSKASVFSVSGGSA</sequence>
<keyword evidence="3" id="KW-0472">Membrane</keyword>
<protein>
    <submittedName>
        <fullName evidence="5">Hyalin</fullName>
    </submittedName>
</protein>
<evidence type="ECO:0000256" key="3">
    <source>
        <dbReference type="SAM" id="Phobius"/>
    </source>
</evidence>
<dbReference type="AlphaFoldDB" id="A0A9Q1C4S9"/>
<dbReference type="PROSITE" id="PS50825">
    <property type="entry name" value="HYR"/>
    <property type="match status" value="1"/>
</dbReference>
<feature type="domain" description="HYR" evidence="4">
    <location>
        <begin position="156"/>
        <end position="237"/>
    </location>
</feature>
<evidence type="ECO:0000256" key="2">
    <source>
        <dbReference type="PROSITE-ProRule" id="PRU00461"/>
    </source>
</evidence>
<accession>A0A9Q1C4S9</accession>
<dbReference type="PROSITE" id="PS51120">
    <property type="entry name" value="LDLRB"/>
    <property type="match status" value="1"/>
</dbReference>
<dbReference type="Proteomes" id="UP001152320">
    <property type="component" value="Chromosome 7"/>
</dbReference>
<feature type="transmembrane region" description="Helical" evidence="3">
    <location>
        <begin position="308"/>
        <end position="330"/>
    </location>
</feature>
<comment type="caution">
    <text evidence="5">The sequence shown here is derived from an EMBL/GenBank/DDBJ whole genome shotgun (WGS) entry which is preliminary data.</text>
</comment>
<dbReference type="Gene3D" id="2.120.10.30">
    <property type="entry name" value="TolB, C-terminal domain"/>
    <property type="match status" value="1"/>
</dbReference>
<evidence type="ECO:0000313" key="5">
    <source>
        <dbReference type="EMBL" id="KAJ8038440.1"/>
    </source>
</evidence>
<evidence type="ECO:0000256" key="1">
    <source>
        <dbReference type="ARBA" id="ARBA00022737"/>
    </source>
</evidence>
<keyword evidence="6" id="KW-1185">Reference proteome</keyword>
<keyword evidence="3" id="KW-0812">Transmembrane</keyword>
<gene>
    <name evidence="5" type="ORF">HOLleu_15870</name>
</gene>
<feature type="repeat" description="LDL-receptor class B" evidence="2">
    <location>
        <begin position="64"/>
        <end position="106"/>
    </location>
</feature>
<keyword evidence="3" id="KW-1133">Transmembrane helix</keyword>
<evidence type="ECO:0000259" key="4">
    <source>
        <dbReference type="PROSITE" id="PS50825"/>
    </source>
</evidence>
<organism evidence="5 6">
    <name type="scientific">Holothuria leucospilota</name>
    <name type="common">Black long sea cucumber</name>
    <name type="synonym">Mertensiothuria leucospilota</name>
    <dbReference type="NCBI Taxonomy" id="206669"/>
    <lineage>
        <taxon>Eukaryota</taxon>
        <taxon>Metazoa</taxon>
        <taxon>Echinodermata</taxon>
        <taxon>Eleutherozoa</taxon>
        <taxon>Echinozoa</taxon>
        <taxon>Holothuroidea</taxon>
        <taxon>Aspidochirotacea</taxon>
        <taxon>Aspidochirotida</taxon>
        <taxon>Holothuriidae</taxon>
        <taxon>Holothuria</taxon>
    </lineage>
</organism>
<keyword evidence="1" id="KW-0677">Repeat</keyword>